<gene>
    <name evidence="7" type="ORF">HF086_009709</name>
</gene>
<evidence type="ECO:0000256" key="1">
    <source>
        <dbReference type="ARBA" id="ARBA00004141"/>
    </source>
</evidence>
<feature type="domain" description="Major facilitator superfamily (MFS) profile" evidence="6">
    <location>
        <begin position="38"/>
        <end position="481"/>
    </location>
</feature>
<dbReference type="PANTHER" id="PTHR24064">
    <property type="entry name" value="SOLUTE CARRIER FAMILY 22 MEMBER"/>
    <property type="match status" value="1"/>
</dbReference>
<evidence type="ECO:0000256" key="2">
    <source>
        <dbReference type="ARBA" id="ARBA00022692"/>
    </source>
</evidence>
<dbReference type="Proteomes" id="UP000814243">
    <property type="component" value="Unassembled WGS sequence"/>
</dbReference>
<accession>A0A922SGJ4</accession>
<keyword evidence="2 5" id="KW-0812">Transmembrane</keyword>
<feature type="transmembrane region" description="Helical" evidence="5">
    <location>
        <begin position="340"/>
        <end position="361"/>
    </location>
</feature>
<dbReference type="AlphaFoldDB" id="A0A922SGJ4"/>
<dbReference type="PROSITE" id="PS50850">
    <property type="entry name" value="MFS"/>
    <property type="match status" value="1"/>
</dbReference>
<evidence type="ECO:0000256" key="5">
    <source>
        <dbReference type="SAM" id="Phobius"/>
    </source>
</evidence>
<evidence type="ECO:0000313" key="7">
    <source>
        <dbReference type="EMBL" id="KAH9637006.1"/>
    </source>
</evidence>
<dbReference type="InterPro" id="IPR005829">
    <property type="entry name" value="Sugar_transporter_CS"/>
</dbReference>
<keyword evidence="4 5" id="KW-0472">Membrane</keyword>
<dbReference type="EMBL" id="JACEFF010000456">
    <property type="protein sequence ID" value="KAH9637006.1"/>
    <property type="molecule type" value="Genomic_DNA"/>
</dbReference>
<evidence type="ECO:0000259" key="6">
    <source>
        <dbReference type="PROSITE" id="PS50850"/>
    </source>
</evidence>
<evidence type="ECO:0000313" key="8">
    <source>
        <dbReference type="Proteomes" id="UP000814243"/>
    </source>
</evidence>
<organism evidence="7 8">
    <name type="scientific">Spodoptera exigua</name>
    <name type="common">Beet armyworm</name>
    <name type="synonym">Noctua fulgens</name>
    <dbReference type="NCBI Taxonomy" id="7107"/>
    <lineage>
        <taxon>Eukaryota</taxon>
        <taxon>Metazoa</taxon>
        <taxon>Ecdysozoa</taxon>
        <taxon>Arthropoda</taxon>
        <taxon>Hexapoda</taxon>
        <taxon>Insecta</taxon>
        <taxon>Pterygota</taxon>
        <taxon>Neoptera</taxon>
        <taxon>Endopterygota</taxon>
        <taxon>Lepidoptera</taxon>
        <taxon>Glossata</taxon>
        <taxon>Ditrysia</taxon>
        <taxon>Noctuoidea</taxon>
        <taxon>Noctuidae</taxon>
        <taxon>Amphipyrinae</taxon>
        <taxon>Spodoptera</taxon>
    </lineage>
</organism>
<dbReference type="GO" id="GO:0016020">
    <property type="term" value="C:membrane"/>
    <property type="evidence" value="ECO:0007669"/>
    <property type="project" value="UniProtKB-SubCell"/>
</dbReference>
<feature type="transmembrane region" description="Helical" evidence="5">
    <location>
        <begin position="197"/>
        <end position="219"/>
    </location>
</feature>
<dbReference type="GO" id="GO:0022857">
    <property type="term" value="F:transmembrane transporter activity"/>
    <property type="evidence" value="ECO:0007669"/>
    <property type="project" value="InterPro"/>
</dbReference>
<evidence type="ECO:0000256" key="4">
    <source>
        <dbReference type="ARBA" id="ARBA00023136"/>
    </source>
</evidence>
<evidence type="ECO:0000256" key="3">
    <source>
        <dbReference type="ARBA" id="ARBA00022989"/>
    </source>
</evidence>
<feature type="transmembrane region" description="Helical" evidence="5">
    <location>
        <begin position="368"/>
        <end position="387"/>
    </location>
</feature>
<feature type="transmembrane region" description="Helical" evidence="5">
    <location>
        <begin position="393"/>
        <end position="417"/>
    </location>
</feature>
<feature type="transmembrane region" description="Helical" evidence="5">
    <location>
        <begin position="307"/>
        <end position="328"/>
    </location>
</feature>
<dbReference type="InterPro" id="IPR005828">
    <property type="entry name" value="MFS_sugar_transport-like"/>
</dbReference>
<dbReference type="Gene3D" id="1.20.1250.20">
    <property type="entry name" value="MFS general substrate transporter like domains"/>
    <property type="match status" value="1"/>
</dbReference>
<feature type="transmembrane region" description="Helical" evidence="5">
    <location>
        <begin position="225"/>
        <end position="243"/>
    </location>
</feature>
<sequence>MASEEKSIKTHLDDVLGKFTMFGPYHGQLMLFLGLAYASNSAYSSNYVFAVEEARYRQSQKAVEKAWKCKDERFAEDMCGTINGTSCPEWEYDKTESFVAYFQLACQDWKRTLVGTVHSLAYMIGLLFVGPLSDRIGRKALIVITGVLGGVLGIARSFVTSYWLYIVLEFLESAFGDICSPAYINIEIIATTKRVPYYMLCAIGYSVGGILKALVAWMVPDWRNFLRVLYAPALLFFLYIYLIDESPRWLLIKGKKKEAVAIIEKMAKKNDIAIDQKVLDNLVSDTKQEENVEFGTVLKSTFTSVTLFKRFIVCVIWWTTSTFVNYGMTITSVSLQGNMYLNYALVSMTDVPGSFIAMYVLMKYNRKIPLIVSFLLAGVFCVGQPFLPTHLVWLSITMFLISKVMVTLYFAITYMYTSELFPTYTRNSMHALCSSLGRVGSIVAPQTPLLTMYWHGLPSLVFGITSLVAGFATFLVPDIANDALPDTVKEAEAIGNKDKPLKVNHDVVNKSFDWKE</sequence>
<feature type="transmembrane region" description="Helical" evidence="5">
    <location>
        <begin position="453"/>
        <end position="476"/>
    </location>
</feature>
<dbReference type="InterPro" id="IPR036259">
    <property type="entry name" value="MFS_trans_sf"/>
</dbReference>
<feature type="transmembrane region" description="Helical" evidence="5">
    <location>
        <begin position="113"/>
        <end position="133"/>
    </location>
</feature>
<keyword evidence="3 5" id="KW-1133">Transmembrane helix</keyword>
<dbReference type="PROSITE" id="PS00216">
    <property type="entry name" value="SUGAR_TRANSPORT_1"/>
    <property type="match status" value="1"/>
</dbReference>
<proteinExistence type="predicted"/>
<protein>
    <recommendedName>
        <fullName evidence="6">Major facilitator superfamily (MFS) profile domain-containing protein</fullName>
    </recommendedName>
</protein>
<comment type="subcellular location">
    <subcellularLocation>
        <location evidence="1">Membrane</location>
        <topology evidence="1">Multi-pass membrane protein</topology>
    </subcellularLocation>
</comment>
<reference evidence="7" key="1">
    <citation type="journal article" date="2021" name="G3 (Bethesda)">
        <title>Genome and transcriptome analysis of the beet armyworm Spodoptera exigua reveals targets for pest control. .</title>
        <authorList>
            <person name="Simon S."/>
            <person name="Breeschoten T."/>
            <person name="Jansen H.J."/>
            <person name="Dirks R.P."/>
            <person name="Schranz M.E."/>
            <person name="Ros V.I.D."/>
        </authorList>
    </citation>
    <scope>NUCLEOTIDE SEQUENCE</scope>
    <source>
        <strain evidence="7">TB_SE_WUR_2020</strain>
    </source>
</reference>
<dbReference type="InterPro" id="IPR020846">
    <property type="entry name" value="MFS_dom"/>
</dbReference>
<dbReference type="Pfam" id="PF00083">
    <property type="entry name" value="Sugar_tr"/>
    <property type="match status" value="1"/>
</dbReference>
<comment type="caution">
    <text evidence="7">The sequence shown here is derived from an EMBL/GenBank/DDBJ whole genome shotgun (WGS) entry which is preliminary data.</text>
</comment>
<name>A0A922SGJ4_SPOEX</name>
<feature type="transmembrane region" description="Helical" evidence="5">
    <location>
        <begin position="140"/>
        <end position="159"/>
    </location>
</feature>
<dbReference type="SUPFAM" id="SSF103473">
    <property type="entry name" value="MFS general substrate transporter"/>
    <property type="match status" value="1"/>
</dbReference>